<dbReference type="PANTHER" id="PTHR46401:SF2">
    <property type="entry name" value="GLYCOSYLTRANSFERASE WBBK-RELATED"/>
    <property type="match status" value="1"/>
</dbReference>
<dbReference type="SUPFAM" id="SSF53756">
    <property type="entry name" value="UDP-Glycosyltransferase/glycogen phosphorylase"/>
    <property type="match status" value="1"/>
</dbReference>
<dbReference type="CDD" id="cd03801">
    <property type="entry name" value="GT4_PimA-like"/>
    <property type="match status" value="1"/>
</dbReference>
<evidence type="ECO:0000259" key="2">
    <source>
        <dbReference type="Pfam" id="PF00534"/>
    </source>
</evidence>
<organism evidence="3">
    <name type="scientific">hydrothermal vent metagenome</name>
    <dbReference type="NCBI Taxonomy" id="652676"/>
    <lineage>
        <taxon>unclassified sequences</taxon>
        <taxon>metagenomes</taxon>
        <taxon>ecological metagenomes</taxon>
    </lineage>
</organism>
<dbReference type="GO" id="GO:0016757">
    <property type="term" value="F:glycosyltransferase activity"/>
    <property type="evidence" value="ECO:0007669"/>
    <property type="project" value="InterPro"/>
</dbReference>
<protein>
    <recommendedName>
        <fullName evidence="2">Glycosyl transferase family 1 domain-containing protein</fullName>
    </recommendedName>
</protein>
<evidence type="ECO:0000313" key="3">
    <source>
        <dbReference type="EMBL" id="VAV90241.1"/>
    </source>
</evidence>
<dbReference type="EMBL" id="UOEF01000098">
    <property type="protein sequence ID" value="VAV90241.1"/>
    <property type="molecule type" value="Genomic_DNA"/>
</dbReference>
<dbReference type="Gene3D" id="3.40.50.2000">
    <property type="entry name" value="Glycogen Phosphorylase B"/>
    <property type="match status" value="2"/>
</dbReference>
<dbReference type="AlphaFoldDB" id="A0A3B0RE61"/>
<reference evidence="3" key="1">
    <citation type="submission" date="2018-06" db="EMBL/GenBank/DDBJ databases">
        <authorList>
            <person name="Zhirakovskaya E."/>
        </authorList>
    </citation>
    <scope>NUCLEOTIDE SEQUENCE</scope>
</reference>
<accession>A0A3B0RE61</accession>
<dbReference type="GO" id="GO:0009103">
    <property type="term" value="P:lipopolysaccharide biosynthetic process"/>
    <property type="evidence" value="ECO:0007669"/>
    <property type="project" value="TreeGrafter"/>
</dbReference>
<dbReference type="PANTHER" id="PTHR46401">
    <property type="entry name" value="GLYCOSYLTRANSFERASE WBBK-RELATED"/>
    <property type="match status" value="1"/>
</dbReference>
<dbReference type="Pfam" id="PF00534">
    <property type="entry name" value="Glycos_transf_1"/>
    <property type="match status" value="1"/>
</dbReference>
<proteinExistence type="predicted"/>
<dbReference type="InterPro" id="IPR001296">
    <property type="entry name" value="Glyco_trans_1"/>
</dbReference>
<gene>
    <name evidence="3" type="ORF">MNBD_ALPHA04-707</name>
</gene>
<keyword evidence="1" id="KW-0808">Transferase</keyword>
<name>A0A3B0RE61_9ZZZZ</name>
<sequence>MENETDIRFITRKWAPAMGGMETYCLRLTEEMAKTQKLDIIALPGKSNGDVPSAFSLIWFGLKTAVRLLFTKPAKIVHIGDVASWPLGWIASLRHPASKIILSAHGSDLNFATGQGLAARLYAGYISLATKLLPGATLIANSGWIADLADQQGFGKIVTVPLATDVKALQAPNSHNGCLFFAGRIMPSKGLSYLVEKVLPLLPNPPKIRVAGTVWDEQEGRILKSPLVEYLGLLAPDQLVKEYGAALCAVVPSLTKEGFGLVAAEAAACGAVVLASDHSGLAEVVTEDIGFVAAVDDPQTWAATIMKIHDWPDEKRAKFIASSMRTAQDRYSWDRVARDTIAAY</sequence>
<evidence type="ECO:0000256" key="1">
    <source>
        <dbReference type="ARBA" id="ARBA00022679"/>
    </source>
</evidence>
<feature type="domain" description="Glycosyl transferase family 1" evidence="2">
    <location>
        <begin position="178"/>
        <end position="321"/>
    </location>
</feature>